<dbReference type="EMBL" id="JAKGAQ010000002">
    <property type="protein sequence ID" value="MCF2871292.1"/>
    <property type="molecule type" value="Genomic_DNA"/>
</dbReference>
<name>A0ABS9CW49_9RHOB</name>
<dbReference type="InterPro" id="IPR002509">
    <property type="entry name" value="NODB_dom"/>
</dbReference>
<dbReference type="Pfam" id="PF01522">
    <property type="entry name" value="Polysacc_deac_1"/>
    <property type="match status" value="1"/>
</dbReference>
<feature type="domain" description="NodB homology" evidence="5">
    <location>
        <begin position="45"/>
        <end position="227"/>
    </location>
</feature>
<dbReference type="PROSITE" id="PS51677">
    <property type="entry name" value="NODB"/>
    <property type="match status" value="1"/>
</dbReference>
<evidence type="ECO:0000259" key="5">
    <source>
        <dbReference type="PROSITE" id="PS51677"/>
    </source>
</evidence>
<keyword evidence="7" id="KW-1185">Reference proteome</keyword>
<proteinExistence type="inferred from homology"/>
<organism evidence="6 7">
    <name type="scientific">Octadecabacter dasysiphoniae</name>
    <dbReference type="NCBI Taxonomy" id="2909341"/>
    <lineage>
        <taxon>Bacteria</taxon>
        <taxon>Pseudomonadati</taxon>
        <taxon>Pseudomonadota</taxon>
        <taxon>Alphaproteobacteria</taxon>
        <taxon>Rhodobacterales</taxon>
        <taxon>Roseobacteraceae</taxon>
        <taxon>Octadecabacter</taxon>
    </lineage>
</organism>
<evidence type="ECO:0000313" key="6">
    <source>
        <dbReference type="EMBL" id="MCF2871292.1"/>
    </source>
</evidence>
<comment type="caution">
    <text evidence="6">The sequence shown here is derived from an EMBL/GenBank/DDBJ whole genome shotgun (WGS) entry which is preliminary data.</text>
</comment>
<evidence type="ECO:0000256" key="3">
    <source>
        <dbReference type="ARBA" id="ARBA00020071"/>
    </source>
</evidence>
<accession>A0ABS9CW49</accession>
<dbReference type="PANTHER" id="PTHR10587:SF125">
    <property type="entry name" value="POLYSACCHARIDE DEACETYLASE YHEN-RELATED"/>
    <property type="match status" value="1"/>
</dbReference>
<gene>
    <name evidence="6" type="ORF">L0664_09480</name>
</gene>
<evidence type="ECO:0000313" key="7">
    <source>
        <dbReference type="Proteomes" id="UP001200557"/>
    </source>
</evidence>
<dbReference type="Gene3D" id="3.20.20.370">
    <property type="entry name" value="Glycoside hydrolase/deacetylase"/>
    <property type="match status" value="1"/>
</dbReference>
<dbReference type="InterPro" id="IPR011330">
    <property type="entry name" value="Glyco_hydro/deAcase_b/a-brl"/>
</dbReference>
<reference evidence="6 7" key="1">
    <citation type="submission" date="2022-01" db="EMBL/GenBank/DDBJ databases">
        <title>Octadecabacter sp. nov., isolated from a marine alga.</title>
        <authorList>
            <person name="Jin M.S."/>
            <person name="Kim H.M."/>
            <person name="Han D.M."/>
            <person name="Jung J.J."/>
            <person name="Jeon C.O."/>
        </authorList>
    </citation>
    <scope>NUCLEOTIDE SEQUENCE [LARGE SCALE GENOMIC DNA]</scope>
    <source>
        <strain evidence="6 7">G9-8</strain>
    </source>
</reference>
<dbReference type="SUPFAM" id="SSF88713">
    <property type="entry name" value="Glycoside hydrolase/deacetylase"/>
    <property type="match status" value="1"/>
</dbReference>
<protein>
    <recommendedName>
        <fullName evidence="3">Chitooligosaccharide deacetylase</fullName>
    </recommendedName>
    <alternativeName>
        <fullName evidence="4">Nodulation protein B</fullName>
    </alternativeName>
</protein>
<dbReference type="PANTHER" id="PTHR10587">
    <property type="entry name" value="GLYCOSYL TRANSFERASE-RELATED"/>
    <property type="match status" value="1"/>
</dbReference>
<dbReference type="Proteomes" id="UP001200557">
    <property type="component" value="Unassembled WGS sequence"/>
</dbReference>
<sequence length="236" mass="26303">MKRIIVLLLVLGALAFAGLQAREYSRSRDTQMFGTLLNRVDTPQQVIALTLDDGPTPRHTYTLLDILMAEDVTATFYLTGREVTANPDAARAIMQMGHEIGNHSWDHPRMVLITPRAVRSQLSRTDDAIRAIGYEGVLHFRPPYGRKLVVLPWVLDQQDRTTVMWSVEPETDLGFDAPPEDLAAHVINTAQSGDIVLLHGMYSGNDSTRAALPLIIQGLRNRGFEFVTVSDLMALR</sequence>
<comment type="function">
    <text evidence="1">Is involved in generating a small heat-stable compound (Nod), an acylated oligomer of N-acetylglucosamine, that stimulates mitosis in various plant protoplasts.</text>
</comment>
<evidence type="ECO:0000256" key="1">
    <source>
        <dbReference type="ARBA" id="ARBA00003236"/>
    </source>
</evidence>
<evidence type="ECO:0000256" key="2">
    <source>
        <dbReference type="ARBA" id="ARBA00010973"/>
    </source>
</evidence>
<dbReference type="InterPro" id="IPR050248">
    <property type="entry name" value="Polysacc_deacetylase_ArnD"/>
</dbReference>
<comment type="similarity">
    <text evidence="2">Belongs to the polysaccharide deacetylase family.</text>
</comment>
<evidence type="ECO:0000256" key="4">
    <source>
        <dbReference type="ARBA" id="ARBA00032976"/>
    </source>
</evidence>
<dbReference type="RefSeq" id="WP_235225554.1">
    <property type="nucleotide sequence ID" value="NZ_JAKGAQ010000002.1"/>
</dbReference>